<dbReference type="RefSeq" id="WP_169738089.1">
    <property type="nucleotide sequence ID" value="NZ_BSOO01000005.1"/>
</dbReference>
<reference evidence="3" key="1">
    <citation type="journal article" date="2019" name="Int. J. Syst. Evol. Microbiol.">
        <title>The Global Catalogue of Microorganisms (GCM) 10K type strain sequencing project: providing services to taxonomists for standard genome sequencing and annotation.</title>
        <authorList>
            <consortium name="The Broad Institute Genomics Platform"/>
            <consortium name="The Broad Institute Genome Sequencing Center for Infectious Disease"/>
            <person name="Wu L."/>
            <person name="Ma J."/>
        </authorList>
    </citation>
    <scope>NUCLEOTIDE SEQUENCE [LARGE SCALE GENOMIC DNA]</scope>
    <source>
        <strain evidence="3">NBRC 102146</strain>
    </source>
</reference>
<dbReference type="InterPro" id="IPR014509">
    <property type="entry name" value="YjdF-like"/>
</dbReference>
<dbReference type="EMBL" id="BSOO01000005">
    <property type="protein sequence ID" value="GLR47053.1"/>
    <property type="molecule type" value="Genomic_DNA"/>
</dbReference>
<proteinExistence type="predicted"/>
<keyword evidence="3" id="KW-1185">Reference proteome</keyword>
<evidence type="ECO:0000256" key="1">
    <source>
        <dbReference type="SAM" id="Phobius"/>
    </source>
</evidence>
<evidence type="ECO:0000313" key="2">
    <source>
        <dbReference type="EMBL" id="GLR47053.1"/>
    </source>
</evidence>
<keyword evidence="1" id="KW-0812">Transmembrane</keyword>
<feature type="transmembrane region" description="Helical" evidence="1">
    <location>
        <begin position="138"/>
        <end position="154"/>
    </location>
</feature>
<sequence>MALALPLFWWALARRPLSTLSVGAIALFIGLHLLAAHWSYSFVPYREWVGLAEGGRNHFDRLVHFLFGLLLTVPLVEVVERYLGLSRAVAMLFAFLAIQATSAVYEIFEWGLALTMAPDAVEAYNGQQGDIFDAQKDMGLALVGNLLALVPAAVRKIR</sequence>
<accession>A0ABQ5Z2Q2</accession>
<feature type="transmembrane region" description="Helical" evidence="1">
    <location>
        <begin position="88"/>
        <end position="108"/>
    </location>
</feature>
<feature type="transmembrane region" description="Helical" evidence="1">
    <location>
        <begin position="20"/>
        <end position="42"/>
    </location>
</feature>
<name>A0ABQ5Z2Q2_9SPHN</name>
<keyword evidence="1" id="KW-1133">Transmembrane helix</keyword>
<protein>
    <recommendedName>
        <fullName evidence="4">DUF2238 domain-containing protein</fullName>
    </recommendedName>
</protein>
<organism evidence="2 3">
    <name type="scientific">Sphingomonas astaxanthinifaciens DSM 22298</name>
    <dbReference type="NCBI Taxonomy" id="1123267"/>
    <lineage>
        <taxon>Bacteria</taxon>
        <taxon>Pseudomonadati</taxon>
        <taxon>Pseudomonadota</taxon>
        <taxon>Alphaproteobacteria</taxon>
        <taxon>Sphingomonadales</taxon>
        <taxon>Sphingomonadaceae</taxon>
        <taxon>Sphingomonas</taxon>
    </lineage>
</organism>
<feature type="transmembrane region" description="Helical" evidence="1">
    <location>
        <begin position="62"/>
        <end position="79"/>
    </location>
</feature>
<comment type="caution">
    <text evidence="2">The sequence shown here is derived from an EMBL/GenBank/DDBJ whole genome shotgun (WGS) entry which is preliminary data.</text>
</comment>
<dbReference type="Pfam" id="PF09997">
    <property type="entry name" value="DUF2238"/>
    <property type="match status" value="1"/>
</dbReference>
<keyword evidence="1" id="KW-0472">Membrane</keyword>
<dbReference type="Proteomes" id="UP001156703">
    <property type="component" value="Unassembled WGS sequence"/>
</dbReference>
<evidence type="ECO:0008006" key="4">
    <source>
        <dbReference type="Google" id="ProtNLM"/>
    </source>
</evidence>
<evidence type="ECO:0000313" key="3">
    <source>
        <dbReference type="Proteomes" id="UP001156703"/>
    </source>
</evidence>
<gene>
    <name evidence="2" type="ORF">GCM10007925_07640</name>
</gene>